<feature type="binding site" evidence="5">
    <location>
        <position position="96"/>
    </location>
    <ligand>
        <name>substrate</name>
    </ligand>
</feature>
<feature type="binding site" evidence="5">
    <location>
        <position position="148"/>
    </location>
    <ligand>
        <name>Zn(2+)</name>
        <dbReference type="ChEBI" id="CHEBI:29105"/>
        <label>2</label>
    </ligand>
</feature>
<evidence type="ECO:0000256" key="4">
    <source>
        <dbReference type="ARBA" id="ARBA00022975"/>
    </source>
</evidence>
<feature type="binding site" evidence="5">
    <location>
        <position position="62"/>
    </location>
    <ligand>
        <name>Zn(2+)</name>
        <dbReference type="ChEBI" id="CHEBI:29105"/>
        <label>1</label>
    </ligand>
</feature>
<dbReference type="SUPFAM" id="SSF51556">
    <property type="entry name" value="Metallo-dependent hydrolases"/>
    <property type="match status" value="1"/>
</dbReference>
<dbReference type="GO" id="GO:0005737">
    <property type="term" value="C:cytoplasm"/>
    <property type="evidence" value="ECO:0007669"/>
    <property type="project" value="TreeGrafter"/>
</dbReference>
<keyword evidence="4 5" id="KW-0665">Pyrimidine biosynthesis</keyword>
<keyword evidence="5" id="KW-0862">Zinc</keyword>
<dbReference type="NCBIfam" id="TIGR00857">
    <property type="entry name" value="pyrC_multi"/>
    <property type="match status" value="1"/>
</dbReference>
<organism evidence="8 9">
    <name type="scientific">Natronomonas aquatica</name>
    <dbReference type="NCBI Taxonomy" id="2841590"/>
    <lineage>
        <taxon>Archaea</taxon>
        <taxon>Methanobacteriati</taxon>
        <taxon>Methanobacteriota</taxon>
        <taxon>Stenosarchaea group</taxon>
        <taxon>Halobacteria</taxon>
        <taxon>Halobacteriales</taxon>
        <taxon>Natronomonadaceae</taxon>
        <taxon>Natronomonas</taxon>
    </lineage>
</organism>
<evidence type="ECO:0000259" key="7">
    <source>
        <dbReference type="Pfam" id="PF01979"/>
    </source>
</evidence>
<keyword evidence="3 5" id="KW-0378">Hydrolase</keyword>
<dbReference type="PANTHER" id="PTHR43668:SF2">
    <property type="entry name" value="ALLANTOINASE"/>
    <property type="match status" value="1"/>
</dbReference>
<protein>
    <recommendedName>
        <fullName evidence="5">Dihydroorotase</fullName>
        <shortName evidence="5">DHOase</shortName>
        <ecNumber evidence="5">3.5.2.3</ecNumber>
    </recommendedName>
</protein>
<name>A0A9R1CSN6_9EURY</name>
<dbReference type="InterPro" id="IPR004722">
    <property type="entry name" value="DHOase"/>
</dbReference>
<comment type="pathway">
    <text evidence="5">Pyrimidine metabolism; UMP biosynthesis via de novo pathway; (S)-dihydroorotate from bicarbonate: step 3/3.</text>
</comment>
<feature type="binding site" evidence="5">
    <location>
        <position position="148"/>
    </location>
    <ligand>
        <name>Zn(2+)</name>
        <dbReference type="ChEBI" id="CHEBI:29105"/>
        <label>1</label>
    </ligand>
</feature>
<dbReference type="EMBL" id="JAHLKM010000004">
    <property type="protein sequence ID" value="MCQ4332946.1"/>
    <property type="molecule type" value="Genomic_DNA"/>
</dbReference>
<evidence type="ECO:0000313" key="8">
    <source>
        <dbReference type="EMBL" id="MCQ4332946.1"/>
    </source>
</evidence>
<dbReference type="PANTHER" id="PTHR43668">
    <property type="entry name" value="ALLANTOINASE"/>
    <property type="match status" value="1"/>
</dbReference>
<sequence>MGFDSTFENGRVVTPDGVQSGVSVGVKDGTIAAIGAPSELGGADRVVDLDGQYLLPGVIDAHIHARSPGYEYKEDWSSATAAAAAGGVTTVIAMPNTDPIIDSPETVRQAYDIADDDAHVDFQSYAVLTSENYDQVEPLAAAGVPGFKVFLGTTFGEIEPPDDGELYAAMEAAAGVGKRIGFHEENDEILSHWEAQFKREGRDDPIDHARSRPVVAEAEAVSRIILLADHADAPVHMFHVSSGTGAELVAEGKADGVDVTAETCPHYLWFTEEVMNEKGNVARVQPPIRDAEERERLWEAGIRGGGVDCIATDHAPHTDEEKNVEEPFGNTWESISGFVGLESEVGSMATFVSEGRLPIEQWAYMHSTRPAEIWGLYPRKGSLQVGTDADFTVVDPDAEWVGRKETLHSKSKTTPFNGEQFVGKPTMTVVRGTVVYGDDTLYAEEGYGELAPSGETTANAEPRTYPN</sequence>
<comment type="similarity">
    <text evidence="5">Belongs to the metallo-dependent hydrolases superfamily. DHOase family. Class I DHOase subfamily.</text>
</comment>
<dbReference type="GO" id="GO:0006145">
    <property type="term" value="P:purine nucleobase catabolic process"/>
    <property type="evidence" value="ECO:0007669"/>
    <property type="project" value="TreeGrafter"/>
</dbReference>
<evidence type="ECO:0000256" key="2">
    <source>
        <dbReference type="ARBA" id="ARBA00022723"/>
    </source>
</evidence>
<evidence type="ECO:0000256" key="5">
    <source>
        <dbReference type="HAMAP-Rule" id="MF_00220"/>
    </source>
</evidence>
<feature type="active site" evidence="5">
    <location>
        <position position="313"/>
    </location>
</feature>
<comment type="cofactor">
    <cofactor evidence="5">
        <name>Zn(2+)</name>
        <dbReference type="ChEBI" id="CHEBI:29105"/>
    </cofactor>
    <text evidence="5">Binds 2 Zn(2+) ions per subunit.</text>
</comment>
<dbReference type="Gene3D" id="2.30.40.10">
    <property type="entry name" value="Urease, subunit C, domain 1"/>
    <property type="match status" value="1"/>
</dbReference>
<comment type="function">
    <text evidence="5">Catalyzes the reversible cyclization of carbamoyl aspartate to dihydroorotate.</text>
</comment>
<reference evidence="8" key="1">
    <citation type="journal article" date="2023" name="Front. Microbiol.">
        <title>Genomic-based phylogenetic and metabolic analyses of the genus Natronomonas, and description of Natronomonas aquatica sp. nov.</title>
        <authorList>
            <person name="Garcia-Roldan A."/>
            <person name="Duran-Viseras A."/>
            <person name="de la Haba R.R."/>
            <person name="Corral P."/>
            <person name="Sanchez-Porro C."/>
            <person name="Ventosa A."/>
        </authorList>
    </citation>
    <scope>NUCLEOTIDE SEQUENCE</scope>
    <source>
        <strain evidence="8">F2-12</strain>
    </source>
</reference>
<dbReference type="GO" id="GO:0004038">
    <property type="term" value="F:allantoinase activity"/>
    <property type="evidence" value="ECO:0007669"/>
    <property type="project" value="TreeGrafter"/>
</dbReference>
<dbReference type="SUPFAM" id="SSF51338">
    <property type="entry name" value="Composite domain of metallo-dependent hydrolases"/>
    <property type="match status" value="1"/>
</dbReference>
<comment type="caution">
    <text evidence="5">Lacks conserved residue(s) required for the propagation of feature annotation.</text>
</comment>
<feature type="binding site" evidence="5">
    <location>
        <position position="239"/>
    </location>
    <ligand>
        <name>Zn(2+)</name>
        <dbReference type="ChEBI" id="CHEBI:29105"/>
        <label>2</label>
    </ligand>
</feature>
<proteinExistence type="inferred from homology"/>
<feature type="binding site" evidence="5">
    <location>
        <position position="64"/>
    </location>
    <ligand>
        <name>Zn(2+)</name>
        <dbReference type="ChEBI" id="CHEBI:29105"/>
        <label>1</label>
    </ligand>
</feature>
<dbReference type="Proteomes" id="UP001139494">
    <property type="component" value="Unassembled WGS sequence"/>
</dbReference>
<dbReference type="HAMAP" id="MF_00220_A">
    <property type="entry name" value="PyrC_classI_A"/>
    <property type="match status" value="1"/>
</dbReference>
<feature type="binding site" evidence="5">
    <location>
        <begin position="64"/>
        <end position="66"/>
    </location>
    <ligand>
        <name>substrate</name>
    </ligand>
</feature>
<feature type="domain" description="Amidohydrolase-related" evidence="7">
    <location>
        <begin position="53"/>
        <end position="435"/>
    </location>
</feature>
<feature type="region of interest" description="Disordered" evidence="6">
    <location>
        <begin position="447"/>
        <end position="467"/>
    </location>
</feature>
<dbReference type="Gene3D" id="3.20.20.140">
    <property type="entry name" value="Metal-dependent hydrolases"/>
    <property type="match status" value="1"/>
</dbReference>
<accession>A0A9R1CSN6</accession>
<comment type="caution">
    <text evidence="8">The sequence shown here is derived from an EMBL/GenBank/DDBJ whole genome shotgun (WGS) entry which is preliminary data.</text>
</comment>
<dbReference type="AlphaFoldDB" id="A0A9R1CSN6"/>
<dbReference type="Pfam" id="PF01979">
    <property type="entry name" value="Amidohydro_1"/>
    <property type="match status" value="1"/>
</dbReference>
<gene>
    <name evidence="5" type="primary">pyrC</name>
    <name evidence="8" type="ORF">KM295_05420</name>
</gene>
<dbReference type="GO" id="GO:0004151">
    <property type="term" value="F:dihydroorotase activity"/>
    <property type="evidence" value="ECO:0007669"/>
    <property type="project" value="UniProtKB-UniRule"/>
</dbReference>
<feature type="binding site" evidence="5">
    <location>
        <position position="313"/>
    </location>
    <ligand>
        <name>Zn(2+)</name>
        <dbReference type="ChEBI" id="CHEBI:29105"/>
        <label>1</label>
    </ligand>
</feature>
<feature type="modified residue" description="N6-carboxylysine" evidence="5">
    <location>
        <position position="148"/>
    </location>
</feature>
<dbReference type="InterPro" id="IPR032466">
    <property type="entry name" value="Metal_Hydrolase"/>
</dbReference>
<evidence type="ECO:0000256" key="3">
    <source>
        <dbReference type="ARBA" id="ARBA00022801"/>
    </source>
</evidence>
<dbReference type="GO" id="GO:0044205">
    <property type="term" value="P:'de novo' UMP biosynthetic process"/>
    <property type="evidence" value="ECO:0007669"/>
    <property type="project" value="UniProtKB-UniRule"/>
</dbReference>
<comment type="catalytic activity">
    <reaction evidence="5">
        <text>(S)-dihydroorotate + H2O = N-carbamoyl-L-aspartate + H(+)</text>
        <dbReference type="Rhea" id="RHEA:24296"/>
        <dbReference type="ChEBI" id="CHEBI:15377"/>
        <dbReference type="ChEBI" id="CHEBI:15378"/>
        <dbReference type="ChEBI" id="CHEBI:30864"/>
        <dbReference type="ChEBI" id="CHEBI:32814"/>
        <dbReference type="EC" id="3.5.2.3"/>
    </reaction>
</comment>
<dbReference type="RefSeq" id="WP_256028904.1">
    <property type="nucleotide sequence ID" value="NZ_JAHLKM010000004.1"/>
</dbReference>
<keyword evidence="9" id="KW-1185">Reference proteome</keyword>
<evidence type="ECO:0000256" key="1">
    <source>
        <dbReference type="ARBA" id="ARBA00008829"/>
    </source>
</evidence>
<dbReference type="InterPro" id="IPR006680">
    <property type="entry name" value="Amidohydro-rel"/>
</dbReference>
<feature type="binding site" evidence="5">
    <location>
        <position position="317"/>
    </location>
    <ligand>
        <name>substrate</name>
    </ligand>
</feature>
<dbReference type="InterPro" id="IPR050138">
    <property type="entry name" value="DHOase/Allantoinase_Hydrolase"/>
</dbReference>
<dbReference type="EC" id="3.5.2.3" evidence="5"/>
<evidence type="ECO:0000313" key="9">
    <source>
        <dbReference type="Proteomes" id="UP001139494"/>
    </source>
</evidence>
<dbReference type="FunFam" id="3.20.20.140:FF:000174">
    <property type="entry name" value="Dihydropyrimidinase-related protein 2"/>
    <property type="match status" value="1"/>
</dbReference>
<comment type="similarity">
    <text evidence="1">Belongs to the metallo-dependent hydrolases superfamily. Hydantoinase/dihydropyrimidinase family.</text>
</comment>
<evidence type="ECO:0000256" key="6">
    <source>
        <dbReference type="SAM" id="MobiDB-lite"/>
    </source>
</evidence>
<dbReference type="GO" id="GO:0008270">
    <property type="term" value="F:zinc ion binding"/>
    <property type="evidence" value="ECO:0007669"/>
    <property type="project" value="UniProtKB-UniRule"/>
</dbReference>
<dbReference type="InterPro" id="IPR002195">
    <property type="entry name" value="Dihydroorotase_CS"/>
</dbReference>
<feature type="binding site" evidence="5">
    <location>
        <position position="183"/>
    </location>
    <ligand>
        <name>Zn(2+)</name>
        <dbReference type="ChEBI" id="CHEBI:29105"/>
        <label>2</label>
    </ligand>
</feature>
<keyword evidence="2 5" id="KW-0479">Metal-binding</keyword>
<dbReference type="InterPro" id="IPR011059">
    <property type="entry name" value="Metal-dep_hydrolase_composite"/>
</dbReference>
<dbReference type="PROSITE" id="PS00483">
    <property type="entry name" value="DIHYDROOROTASE_2"/>
    <property type="match status" value="1"/>
</dbReference>